<evidence type="ECO:0000256" key="5">
    <source>
        <dbReference type="ARBA" id="ARBA00023239"/>
    </source>
</evidence>
<dbReference type="PROSITE" id="PS00704">
    <property type="entry name" value="PROK_CO2_ANHYDRASE_1"/>
    <property type="match status" value="1"/>
</dbReference>
<evidence type="ECO:0000256" key="3">
    <source>
        <dbReference type="ARBA" id="ARBA00022723"/>
    </source>
</evidence>
<dbReference type="Proteomes" id="UP000321567">
    <property type="component" value="Unassembled WGS sequence"/>
</dbReference>
<evidence type="ECO:0000256" key="6">
    <source>
        <dbReference type="ARBA" id="ARBA00039351"/>
    </source>
</evidence>
<evidence type="ECO:0000256" key="2">
    <source>
        <dbReference type="ARBA" id="ARBA00012925"/>
    </source>
</evidence>
<dbReference type="InterPro" id="IPR036874">
    <property type="entry name" value="Carbonic_anhydrase_sf"/>
</dbReference>
<dbReference type="PANTHER" id="PTHR11002:SF76">
    <property type="entry name" value="CARBONIC ANHYDRASE"/>
    <property type="match status" value="1"/>
</dbReference>
<comment type="similarity">
    <text evidence="1">Belongs to the beta-class carbonic anhydrase family.</text>
</comment>
<sequence length="213" mass="23736">MDLEQLLVNNQEWASRCEEHEPGFFRRLSAIQAPKFLWIGCSDSRVPANEIVGLAPGELFVHRNIANVVPPTDANCLTVIDYAIQVIKVEHIMVTGHYGCGGVRAALTNQTFGAIDHWLAYIKDIARIHAAELDALPDEEARVDRLCELNVLHQVLNVARTSQVQAAWHRGQPLQVHGWIYSLKDGLVRDLNVSMAGPEALPEVLRLTFSDTD</sequence>
<name>A0A512H576_9PROT</name>
<feature type="binding site" evidence="9">
    <location>
        <position position="43"/>
    </location>
    <ligand>
        <name>Zn(2+)</name>
        <dbReference type="ChEBI" id="CHEBI:29105"/>
    </ligand>
</feature>
<organism evidence="10 11">
    <name type="scientific">Pararhodospirillum oryzae</name>
    <dbReference type="NCBI Taxonomy" id="478448"/>
    <lineage>
        <taxon>Bacteria</taxon>
        <taxon>Pseudomonadati</taxon>
        <taxon>Pseudomonadota</taxon>
        <taxon>Alphaproteobacteria</taxon>
        <taxon>Rhodospirillales</taxon>
        <taxon>Rhodospirillaceae</taxon>
        <taxon>Pararhodospirillum</taxon>
    </lineage>
</organism>
<keyword evidence="11" id="KW-1185">Reference proteome</keyword>
<dbReference type="EMBL" id="BJZO01000012">
    <property type="protein sequence ID" value="GEO80588.1"/>
    <property type="molecule type" value="Genomic_DNA"/>
</dbReference>
<dbReference type="InterPro" id="IPR015892">
    <property type="entry name" value="Carbonic_anhydrase_CS"/>
</dbReference>
<comment type="cofactor">
    <cofactor evidence="9">
        <name>Zn(2+)</name>
        <dbReference type="ChEBI" id="CHEBI:29105"/>
    </cofactor>
    <text evidence="9">Binds 1 zinc ion per subunit.</text>
</comment>
<dbReference type="SUPFAM" id="SSF53056">
    <property type="entry name" value="beta-carbonic anhydrase, cab"/>
    <property type="match status" value="1"/>
</dbReference>
<dbReference type="AlphaFoldDB" id="A0A512H576"/>
<dbReference type="CDD" id="cd00883">
    <property type="entry name" value="beta_CA_cladeA"/>
    <property type="match status" value="1"/>
</dbReference>
<protein>
    <recommendedName>
        <fullName evidence="6">Carbonic anhydrase 2</fullName>
        <ecNumber evidence="2">4.2.1.1</ecNumber>
    </recommendedName>
    <alternativeName>
        <fullName evidence="8">Carbonate dehydratase 2</fullName>
    </alternativeName>
</protein>
<dbReference type="SMART" id="SM00947">
    <property type="entry name" value="Pro_CA"/>
    <property type="match status" value="1"/>
</dbReference>
<dbReference type="PANTHER" id="PTHR11002">
    <property type="entry name" value="CARBONIC ANHYDRASE"/>
    <property type="match status" value="1"/>
</dbReference>
<accession>A0A512H576</accession>
<keyword evidence="3 9" id="KW-0479">Metal-binding</keyword>
<evidence type="ECO:0000256" key="1">
    <source>
        <dbReference type="ARBA" id="ARBA00006217"/>
    </source>
</evidence>
<keyword evidence="4 9" id="KW-0862">Zinc</keyword>
<feature type="binding site" evidence="9">
    <location>
        <position position="41"/>
    </location>
    <ligand>
        <name>Zn(2+)</name>
        <dbReference type="ChEBI" id="CHEBI:29105"/>
    </ligand>
</feature>
<dbReference type="NCBIfam" id="NF007756">
    <property type="entry name" value="PRK10437.1"/>
    <property type="match status" value="1"/>
</dbReference>
<comment type="caution">
    <text evidence="10">The sequence shown here is derived from an EMBL/GenBank/DDBJ whole genome shotgun (WGS) entry which is preliminary data.</text>
</comment>
<feature type="binding site" evidence="9">
    <location>
        <position position="100"/>
    </location>
    <ligand>
        <name>Zn(2+)</name>
        <dbReference type="ChEBI" id="CHEBI:29105"/>
    </ligand>
</feature>
<comment type="catalytic activity">
    <reaction evidence="7">
        <text>hydrogencarbonate + H(+) = CO2 + H2O</text>
        <dbReference type="Rhea" id="RHEA:10748"/>
        <dbReference type="ChEBI" id="CHEBI:15377"/>
        <dbReference type="ChEBI" id="CHEBI:15378"/>
        <dbReference type="ChEBI" id="CHEBI:16526"/>
        <dbReference type="ChEBI" id="CHEBI:17544"/>
        <dbReference type="EC" id="4.2.1.1"/>
    </reaction>
</comment>
<dbReference type="InterPro" id="IPR001765">
    <property type="entry name" value="Carbonic_anhydrase"/>
</dbReference>
<evidence type="ECO:0000256" key="9">
    <source>
        <dbReference type="PIRSR" id="PIRSR601765-1"/>
    </source>
</evidence>
<gene>
    <name evidence="10" type="ORF">ROR02_07190</name>
</gene>
<dbReference type="GO" id="GO:0004089">
    <property type="term" value="F:carbonate dehydratase activity"/>
    <property type="evidence" value="ECO:0007669"/>
    <property type="project" value="UniProtKB-EC"/>
</dbReference>
<evidence type="ECO:0000313" key="11">
    <source>
        <dbReference type="Proteomes" id="UP000321567"/>
    </source>
</evidence>
<dbReference type="OrthoDB" id="9797527at2"/>
<feature type="binding site" evidence="9">
    <location>
        <position position="97"/>
    </location>
    <ligand>
        <name>Zn(2+)</name>
        <dbReference type="ChEBI" id="CHEBI:29105"/>
    </ligand>
</feature>
<dbReference type="GO" id="GO:0008270">
    <property type="term" value="F:zinc ion binding"/>
    <property type="evidence" value="ECO:0007669"/>
    <property type="project" value="InterPro"/>
</dbReference>
<keyword evidence="5" id="KW-0456">Lyase</keyword>
<evidence type="ECO:0000256" key="8">
    <source>
        <dbReference type="ARBA" id="ARBA00082533"/>
    </source>
</evidence>
<dbReference type="FunFam" id="3.40.1050.10:FF:000001">
    <property type="entry name" value="Carbonic anhydrase"/>
    <property type="match status" value="1"/>
</dbReference>
<dbReference type="GO" id="GO:0015976">
    <property type="term" value="P:carbon utilization"/>
    <property type="evidence" value="ECO:0007669"/>
    <property type="project" value="InterPro"/>
</dbReference>
<evidence type="ECO:0000256" key="7">
    <source>
        <dbReference type="ARBA" id="ARBA00048348"/>
    </source>
</evidence>
<proteinExistence type="inferred from homology"/>
<evidence type="ECO:0000313" key="10">
    <source>
        <dbReference type="EMBL" id="GEO80588.1"/>
    </source>
</evidence>
<evidence type="ECO:0000256" key="4">
    <source>
        <dbReference type="ARBA" id="ARBA00022833"/>
    </source>
</evidence>
<dbReference type="EC" id="4.2.1.1" evidence="2"/>
<dbReference type="RefSeq" id="WP_147162643.1">
    <property type="nucleotide sequence ID" value="NZ_BJZO01000012.1"/>
</dbReference>
<reference evidence="10 11" key="1">
    <citation type="submission" date="2019-07" db="EMBL/GenBank/DDBJ databases">
        <title>Whole genome shotgun sequence of Rhodospirillum oryzae NBRC 107573.</title>
        <authorList>
            <person name="Hosoyama A."/>
            <person name="Uohara A."/>
            <person name="Ohji S."/>
            <person name="Ichikawa N."/>
        </authorList>
    </citation>
    <scope>NUCLEOTIDE SEQUENCE [LARGE SCALE GENOMIC DNA]</scope>
    <source>
        <strain evidence="10 11">NBRC 107573</strain>
    </source>
</reference>
<dbReference type="Pfam" id="PF00484">
    <property type="entry name" value="Pro_CA"/>
    <property type="match status" value="1"/>
</dbReference>
<dbReference type="Gene3D" id="3.40.1050.10">
    <property type="entry name" value="Carbonic anhydrase"/>
    <property type="match status" value="1"/>
</dbReference>